<dbReference type="SMART" id="SM00882">
    <property type="entry name" value="CoA_trans"/>
    <property type="match status" value="1"/>
</dbReference>
<dbReference type="InterPro" id="IPR004165">
    <property type="entry name" value="CoA_trans_fam_I"/>
</dbReference>
<keyword evidence="2" id="KW-1185">Reference proteome</keyword>
<sequence length="140" mass="15325">MLRRTTHSLSLRKLWTTSQRAFSSKVYTSADEAIKDIKDGSKLIVGGFGLCGIPESSIDALVRHGAKDLTCVSNNAGVDDYGLGLLLQSRQIKRMISSYVGENALFEKLYLSGELEVELTPQGFPVFALLISIAIRIQGF</sequence>
<dbReference type="EMBL" id="VJMJ01000115">
    <property type="protein sequence ID" value="KAF0734334.1"/>
    <property type="molecule type" value="Genomic_DNA"/>
</dbReference>
<dbReference type="Proteomes" id="UP000481153">
    <property type="component" value="Unassembled WGS sequence"/>
</dbReference>
<protein>
    <recommendedName>
        <fullName evidence="3">Succinyl-CoA:3-ketoacid-coenzyme A transferase</fullName>
    </recommendedName>
</protein>
<evidence type="ECO:0000313" key="2">
    <source>
        <dbReference type="Proteomes" id="UP000481153"/>
    </source>
</evidence>
<comment type="caution">
    <text evidence="1">The sequence shown here is derived from an EMBL/GenBank/DDBJ whole genome shotgun (WGS) entry which is preliminary data.</text>
</comment>
<dbReference type="PANTHER" id="PTHR13707:SF23">
    <property type="entry name" value="SUCCINYL-COA:3-KETOACID-COENZYME A TRANSFERASE"/>
    <property type="match status" value="1"/>
</dbReference>
<dbReference type="InterPro" id="IPR037171">
    <property type="entry name" value="NagB/RpiA_transferase-like"/>
</dbReference>
<dbReference type="VEuPathDB" id="FungiDB:AeMF1_017585"/>
<reference evidence="1 2" key="1">
    <citation type="submission" date="2019-07" db="EMBL/GenBank/DDBJ databases">
        <title>Genomics analysis of Aphanomyces spp. identifies a new class of oomycete effector associated with host adaptation.</title>
        <authorList>
            <person name="Gaulin E."/>
        </authorList>
    </citation>
    <scope>NUCLEOTIDE SEQUENCE [LARGE SCALE GENOMIC DNA]</scope>
    <source>
        <strain evidence="1 2">ATCC 201684</strain>
    </source>
</reference>
<accession>A0A6G0X368</accession>
<evidence type="ECO:0008006" key="3">
    <source>
        <dbReference type="Google" id="ProtNLM"/>
    </source>
</evidence>
<dbReference type="Gene3D" id="3.40.1080.10">
    <property type="entry name" value="Glutaconate Coenzyme A-transferase"/>
    <property type="match status" value="1"/>
</dbReference>
<dbReference type="AlphaFoldDB" id="A0A6G0X368"/>
<gene>
    <name evidence="1" type="ORF">Ae201684_008936</name>
</gene>
<evidence type="ECO:0000313" key="1">
    <source>
        <dbReference type="EMBL" id="KAF0734334.1"/>
    </source>
</evidence>
<dbReference type="GO" id="GO:0008260">
    <property type="term" value="F:succinyl-CoA:3-oxo-acid CoA-transferase activity"/>
    <property type="evidence" value="ECO:0007669"/>
    <property type="project" value="TreeGrafter"/>
</dbReference>
<dbReference type="PROSITE" id="PS01273">
    <property type="entry name" value="COA_TRANSF_1"/>
    <property type="match status" value="1"/>
</dbReference>
<dbReference type="Pfam" id="PF01144">
    <property type="entry name" value="CoA_trans"/>
    <property type="match status" value="1"/>
</dbReference>
<proteinExistence type="predicted"/>
<name>A0A6G0X368_9STRA</name>
<organism evidence="1 2">
    <name type="scientific">Aphanomyces euteiches</name>
    <dbReference type="NCBI Taxonomy" id="100861"/>
    <lineage>
        <taxon>Eukaryota</taxon>
        <taxon>Sar</taxon>
        <taxon>Stramenopiles</taxon>
        <taxon>Oomycota</taxon>
        <taxon>Saprolegniomycetes</taxon>
        <taxon>Saprolegniales</taxon>
        <taxon>Verrucalvaceae</taxon>
        <taxon>Aphanomyces</taxon>
    </lineage>
</organism>
<dbReference type="PANTHER" id="PTHR13707">
    <property type="entry name" value="KETOACID-COENZYME A TRANSFERASE"/>
    <property type="match status" value="1"/>
</dbReference>
<dbReference type="SUPFAM" id="SSF100950">
    <property type="entry name" value="NagB/RpiA/CoA transferase-like"/>
    <property type="match status" value="1"/>
</dbReference>
<dbReference type="InterPro" id="IPR004163">
    <property type="entry name" value="CoA_transf_BS"/>
</dbReference>